<reference evidence="2" key="2">
    <citation type="submission" date="2020-11" db="EMBL/GenBank/DDBJ databases">
        <authorList>
            <person name="McCartney M.A."/>
            <person name="Auch B."/>
            <person name="Kono T."/>
            <person name="Mallez S."/>
            <person name="Becker A."/>
            <person name="Gohl D.M."/>
            <person name="Silverstein K.A.T."/>
            <person name="Koren S."/>
            <person name="Bechman K.B."/>
            <person name="Herman A."/>
            <person name="Abrahante J.E."/>
            <person name="Garbe J."/>
        </authorList>
    </citation>
    <scope>NUCLEOTIDE SEQUENCE</scope>
    <source>
        <strain evidence="2">Duluth1</strain>
        <tissue evidence="2">Whole animal</tissue>
    </source>
</reference>
<evidence type="ECO:0000256" key="1">
    <source>
        <dbReference type="SAM" id="MobiDB-lite"/>
    </source>
</evidence>
<feature type="region of interest" description="Disordered" evidence="1">
    <location>
        <begin position="89"/>
        <end position="109"/>
    </location>
</feature>
<dbReference type="AlphaFoldDB" id="A0A9D4ICU1"/>
<comment type="caution">
    <text evidence="2">The sequence shown here is derived from an EMBL/GenBank/DDBJ whole genome shotgun (WGS) entry which is preliminary data.</text>
</comment>
<dbReference type="Proteomes" id="UP000828390">
    <property type="component" value="Unassembled WGS sequence"/>
</dbReference>
<organism evidence="2 3">
    <name type="scientific">Dreissena polymorpha</name>
    <name type="common">Zebra mussel</name>
    <name type="synonym">Mytilus polymorpha</name>
    <dbReference type="NCBI Taxonomy" id="45954"/>
    <lineage>
        <taxon>Eukaryota</taxon>
        <taxon>Metazoa</taxon>
        <taxon>Spiralia</taxon>
        <taxon>Lophotrochozoa</taxon>
        <taxon>Mollusca</taxon>
        <taxon>Bivalvia</taxon>
        <taxon>Autobranchia</taxon>
        <taxon>Heteroconchia</taxon>
        <taxon>Euheterodonta</taxon>
        <taxon>Imparidentia</taxon>
        <taxon>Neoheterodontei</taxon>
        <taxon>Myida</taxon>
        <taxon>Dreissenoidea</taxon>
        <taxon>Dreissenidae</taxon>
        <taxon>Dreissena</taxon>
    </lineage>
</organism>
<accession>A0A9D4ICU1</accession>
<name>A0A9D4ICU1_DREPO</name>
<evidence type="ECO:0000313" key="2">
    <source>
        <dbReference type="EMBL" id="KAH3768814.1"/>
    </source>
</evidence>
<sequence length="125" mass="14563">MFQQVEKGSWKPAVVTQVHNNRAYTIQIPEGVWYRRNRHHLTKTNEYFPEIPRFDFQTSAEETINNESRDFIPLNPESLQASQLPALQPFPVPAKSKPPVNSGTDQPVYTTRYGRQVKHRQIMDV</sequence>
<keyword evidence="3" id="KW-1185">Reference proteome</keyword>
<protein>
    <submittedName>
        <fullName evidence="2">Uncharacterized protein</fullName>
    </submittedName>
</protein>
<reference evidence="2" key="1">
    <citation type="journal article" date="2019" name="bioRxiv">
        <title>The Genome of the Zebra Mussel, Dreissena polymorpha: A Resource for Invasive Species Research.</title>
        <authorList>
            <person name="McCartney M.A."/>
            <person name="Auch B."/>
            <person name="Kono T."/>
            <person name="Mallez S."/>
            <person name="Zhang Y."/>
            <person name="Obille A."/>
            <person name="Becker A."/>
            <person name="Abrahante J.E."/>
            <person name="Garbe J."/>
            <person name="Badalamenti J.P."/>
            <person name="Herman A."/>
            <person name="Mangelson H."/>
            <person name="Liachko I."/>
            <person name="Sullivan S."/>
            <person name="Sone E.D."/>
            <person name="Koren S."/>
            <person name="Silverstein K.A.T."/>
            <person name="Beckman K.B."/>
            <person name="Gohl D.M."/>
        </authorList>
    </citation>
    <scope>NUCLEOTIDE SEQUENCE</scope>
    <source>
        <strain evidence="2">Duluth1</strain>
        <tissue evidence="2">Whole animal</tissue>
    </source>
</reference>
<gene>
    <name evidence="2" type="ORF">DPMN_170030</name>
</gene>
<proteinExistence type="predicted"/>
<dbReference type="EMBL" id="JAIWYP010000009">
    <property type="protein sequence ID" value="KAH3768814.1"/>
    <property type="molecule type" value="Genomic_DNA"/>
</dbReference>
<feature type="compositionally biased region" description="Polar residues" evidence="1">
    <location>
        <begin position="99"/>
        <end position="109"/>
    </location>
</feature>
<evidence type="ECO:0000313" key="3">
    <source>
        <dbReference type="Proteomes" id="UP000828390"/>
    </source>
</evidence>